<dbReference type="AlphaFoldDB" id="A0A084VFF8"/>
<evidence type="ECO:0000313" key="1">
    <source>
        <dbReference type="EMBL" id="KFB36702.1"/>
    </source>
</evidence>
<protein>
    <submittedName>
        <fullName evidence="1 2">Uncharacterized protein</fullName>
    </submittedName>
</protein>
<dbReference type="EnsemblMetazoa" id="ASIC003851-RA">
    <property type="protein sequence ID" value="ASIC003851-PA"/>
    <property type="gene ID" value="ASIC003851"/>
</dbReference>
<dbReference type="VEuPathDB" id="VectorBase:ASIC003851"/>
<keyword evidence="3" id="KW-1185">Reference proteome</keyword>
<dbReference type="EMBL" id="KE524787">
    <property type="protein sequence ID" value="KFB36702.1"/>
    <property type="molecule type" value="Genomic_DNA"/>
</dbReference>
<name>A0A084VFF8_ANOSI</name>
<evidence type="ECO:0000313" key="3">
    <source>
        <dbReference type="Proteomes" id="UP000030765"/>
    </source>
</evidence>
<accession>A0A084VFF8</accession>
<sequence length="132" mass="14777">MHPVARSFRPGQQGAQRFRCASEFQNQHCIALLPEQACIGNRIMEKGFLPSFPQLSLHAGDSPSSAVRTKRFSAMVGPTSGLQLTTTIMMILMSEQGCRRLPPSTVCRRYNEEEGNFVSVVRFMCLQPEELD</sequence>
<dbReference type="Proteomes" id="UP000030765">
    <property type="component" value="Unassembled WGS sequence"/>
</dbReference>
<reference evidence="1 3" key="1">
    <citation type="journal article" date="2014" name="BMC Genomics">
        <title>Genome sequence of Anopheles sinensis provides insight into genetics basis of mosquito competence for malaria parasites.</title>
        <authorList>
            <person name="Zhou D."/>
            <person name="Zhang D."/>
            <person name="Ding G."/>
            <person name="Shi L."/>
            <person name="Hou Q."/>
            <person name="Ye Y."/>
            <person name="Xu Y."/>
            <person name="Zhou H."/>
            <person name="Xiong C."/>
            <person name="Li S."/>
            <person name="Yu J."/>
            <person name="Hong S."/>
            <person name="Yu X."/>
            <person name="Zou P."/>
            <person name="Chen C."/>
            <person name="Chang X."/>
            <person name="Wang W."/>
            <person name="Lv Y."/>
            <person name="Sun Y."/>
            <person name="Ma L."/>
            <person name="Shen B."/>
            <person name="Zhu C."/>
        </authorList>
    </citation>
    <scope>NUCLEOTIDE SEQUENCE [LARGE SCALE GENOMIC DNA]</scope>
</reference>
<evidence type="ECO:0000313" key="2">
    <source>
        <dbReference type="EnsemblMetazoa" id="ASIC003851-PA"/>
    </source>
</evidence>
<dbReference type="EMBL" id="ATLV01012386">
    <property type="status" value="NOT_ANNOTATED_CDS"/>
    <property type="molecule type" value="Genomic_DNA"/>
</dbReference>
<gene>
    <name evidence="1" type="ORF">ZHAS_00003851</name>
</gene>
<organism evidence="1">
    <name type="scientific">Anopheles sinensis</name>
    <name type="common">Mosquito</name>
    <dbReference type="NCBI Taxonomy" id="74873"/>
    <lineage>
        <taxon>Eukaryota</taxon>
        <taxon>Metazoa</taxon>
        <taxon>Ecdysozoa</taxon>
        <taxon>Arthropoda</taxon>
        <taxon>Hexapoda</taxon>
        <taxon>Insecta</taxon>
        <taxon>Pterygota</taxon>
        <taxon>Neoptera</taxon>
        <taxon>Endopterygota</taxon>
        <taxon>Diptera</taxon>
        <taxon>Nematocera</taxon>
        <taxon>Culicoidea</taxon>
        <taxon>Culicidae</taxon>
        <taxon>Anophelinae</taxon>
        <taxon>Anopheles</taxon>
    </lineage>
</organism>
<proteinExistence type="predicted"/>
<reference evidence="2" key="2">
    <citation type="submission" date="2020-05" db="UniProtKB">
        <authorList>
            <consortium name="EnsemblMetazoa"/>
        </authorList>
    </citation>
    <scope>IDENTIFICATION</scope>
</reference>